<gene>
    <name evidence="1" type="ORF">JTE90_021423</name>
</gene>
<dbReference type="AlphaFoldDB" id="A0AAV6VFW5"/>
<keyword evidence="2" id="KW-1185">Reference proteome</keyword>
<comment type="caution">
    <text evidence="1">The sequence shown here is derived from an EMBL/GenBank/DDBJ whole genome shotgun (WGS) entry which is preliminary data.</text>
</comment>
<dbReference type="EMBL" id="JAFNEN010000096">
    <property type="protein sequence ID" value="KAG8194963.1"/>
    <property type="molecule type" value="Genomic_DNA"/>
</dbReference>
<organism evidence="1 2">
    <name type="scientific">Oedothorax gibbosus</name>
    <dbReference type="NCBI Taxonomy" id="931172"/>
    <lineage>
        <taxon>Eukaryota</taxon>
        <taxon>Metazoa</taxon>
        <taxon>Ecdysozoa</taxon>
        <taxon>Arthropoda</taxon>
        <taxon>Chelicerata</taxon>
        <taxon>Arachnida</taxon>
        <taxon>Araneae</taxon>
        <taxon>Araneomorphae</taxon>
        <taxon>Entelegynae</taxon>
        <taxon>Araneoidea</taxon>
        <taxon>Linyphiidae</taxon>
        <taxon>Erigoninae</taxon>
        <taxon>Oedothorax</taxon>
    </lineage>
</organism>
<evidence type="ECO:0000313" key="1">
    <source>
        <dbReference type="EMBL" id="KAG8194963.1"/>
    </source>
</evidence>
<reference evidence="1 2" key="1">
    <citation type="journal article" date="2022" name="Nat. Ecol. Evol.">
        <title>A masculinizing supergene underlies an exaggerated male reproductive morph in a spider.</title>
        <authorList>
            <person name="Hendrickx F."/>
            <person name="De Corte Z."/>
            <person name="Sonet G."/>
            <person name="Van Belleghem S.M."/>
            <person name="Kostlbacher S."/>
            <person name="Vangestel C."/>
        </authorList>
    </citation>
    <scope>NUCLEOTIDE SEQUENCE [LARGE SCALE GENOMIC DNA]</scope>
    <source>
        <strain evidence="1">W744_W776</strain>
    </source>
</reference>
<proteinExistence type="predicted"/>
<sequence length="119" mass="13656">MGCTSTNFQRITENEGVPQKTVLTNEEKWELLLNQQDENIFLNNHSIKICTLTKASDPTKKIMQFLCSRCFSENFTKFPTYPNLMPLVVVIKAQRTHAPSTKFPLNPTGSDARWETFLT</sequence>
<evidence type="ECO:0000313" key="2">
    <source>
        <dbReference type="Proteomes" id="UP000827092"/>
    </source>
</evidence>
<dbReference type="Proteomes" id="UP000827092">
    <property type="component" value="Unassembled WGS sequence"/>
</dbReference>
<accession>A0AAV6VFW5</accession>
<name>A0AAV6VFW5_9ARAC</name>
<protein>
    <submittedName>
        <fullName evidence="1">Uncharacterized protein</fullName>
    </submittedName>
</protein>